<dbReference type="Proteomes" id="UP000198341">
    <property type="component" value="Chromosome 4"/>
</dbReference>
<feature type="region of interest" description="Disordered" evidence="5">
    <location>
        <begin position="265"/>
        <end position="314"/>
    </location>
</feature>
<name>K8EDZ5_9CHLO</name>
<dbReference type="GO" id="GO:0004521">
    <property type="term" value="F:RNA endonuclease activity"/>
    <property type="evidence" value="ECO:0007669"/>
    <property type="project" value="TreeGrafter"/>
</dbReference>
<dbReference type="InterPro" id="IPR036553">
    <property type="entry name" value="RPTC_insert"/>
</dbReference>
<dbReference type="InterPro" id="IPR016443">
    <property type="entry name" value="RNA3'_term_phos_cyc_type_2"/>
</dbReference>
<dbReference type="Gene3D" id="3.30.360.20">
    <property type="entry name" value="RNA 3'-terminal phosphate cyclase, insert domain"/>
    <property type="match status" value="1"/>
</dbReference>
<evidence type="ECO:0000256" key="5">
    <source>
        <dbReference type="SAM" id="MobiDB-lite"/>
    </source>
</evidence>
<dbReference type="NCBIfam" id="TIGR03400">
    <property type="entry name" value="18S_RNA_Rcl1p"/>
    <property type="match status" value="1"/>
</dbReference>
<dbReference type="SUPFAM" id="SSF55205">
    <property type="entry name" value="EPT/RTPC-like"/>
    <property type="match status" value="1"/>
</dbReference>
<comment type="similarity">
    <text evidence="2">Belongs to the RNA 3'-terminal cyclase family. Type 2 subfamily.</text>
</comment>
<accession>K8EDZ5</accession>
<comment type="subcellular location">
    <subcellularLocation>
        <location evidence="1">Nucleus</location>
        <location evidence="1">Nucleolus</location>
    </subcellularLocation>
</comment>
<evidence type="ECO:0000256" key="4">
    <source>
        <dbReference type="ARBA" id="ARBA00023242"/>
    </source>
</evidence>
<gene>
    <name evidence="8" type="ORF">Bathy04g04040</name>
</gene>
<protein>
    <recommendedName>
        <fullName evidence="10">RNA 3'-terminal phosphate cyclase-like protein</fullName>
    </recommendedName>
</protein>
<dbReference type="PROSITE" id="PS01287">
    <property type="entry name" value="RTC"/>
    <property type="match status" value="1"/>
</dbReference>
<dbReference type="OrthoDB" id="1911237at2759"/>
<organism evidence="8 9">
    <name type="scientific">Bathycoccus prasinos</name>
    <dbReference type="NCBI Taxonomy" id="41875"/>
    <lineage>
        <taxon>Eukaryota</taxon>
        <taxon>Viridiplantae</taxon>
        <taxon>Chlorophyta</taxon>
        <taxon>Mamiellophyceae</taxon>
        <taxon>Mamiellales</taxon>
        <taxon>Bathycoccaceae</taxon>
        <taxon>Bathycoccus</taxon>
    </lineage>
</organism>
<feature type="domain" description="RNA 3'-terminal phosphate cyclase" evidence="6">
    <location>
        <begin position="13"/>
        <end position="380"/>
    </location>
</feature>
<dbReference type="InterPro" id="IPR013791">
    <property type="entry name" value="RNA3'-term_phos_cycl_insert"/>
</dbReference>
<dbReference type="InterPro" id="IPR023797">
    <property type="entry name" value="RNA3'_phos_cyclase_dom"/>
</dbReference>
<evidence type="ECO:0000256" key="1">
    <source>
        <dbReference type="ARBA" id="ARBA00004604"/>
    </source>
</evidence>
<reference evidence="8 9" key="1">
    <citation type="submission" date="2011-10" db="EMBL/GenBank/DDBJ databases">
        <authorList>
            <person name="Genoscope - CEA"/>
        </authorList>
    </citation>
    <scope>NUCLEOTIDE SEQUENCE [LARGE SCALE GENOMIC DNA]</scope>
    <source>
        <strain evidence="8 9">RCC 1105</strain>
    </source>
</reference>
<dbReference type="eggNOG" id="KOG3980">
    <property type="taxonomic scope" value="Eukaryota"/>
</dbReference>
<feature type="compositionally biased region" description="Basic and acidic residues" evidence="5">
    <location>
        <begin position="271"/>
        <end position="298"/>
    </location>
</feature>
<evidence type="ECO:0000259" key="7">
    <source>
        <dbReference type="Pfam" id="PF05189"/>
    </source>
</evidence>
<keyword evidence="9" id="KW-1185">Reference proteome</keyword>
<dbReference type="PANTHER" id="PTHR11096">
    <property type="entry name" value="RNA 3' TERMINAL PHOSPHATE CYCLASE"/>
    <property type="match status" value="1"/>
</dbReference>
<evidence type="ECO:0000256" key="3">
    <source>
        <dbReference type="ARBA" id="ARBA00022517"/>
    </source>
</evidence>
<proteinExistence type="inferred from homology"/>
<dbReference type="GO" id="GO:0005730">
    <property type="term" value="C:nucleolus"/>
    <property type="evidence" value="ECO:0007669"/>
    <property type="project" value="UniProtKB-SubCell"/>
</dbReference>
<keyword evidence="3" id="KW-0690">Ribosome biogenesis</keyword>
<dbReference type="Pfam" id="PF01137">
    <property type="entry name" value="RTC"/>
    <property type="match status" value="1"/>
</dbReference>
<dbReference type="EMBL" id="FO082275">
    <property type="protein sequence ID" value="CCO16204.1"/>
    <property type="molecule type" value="Genomic_DNA"/>
</dbReference>
<evidence type="ECO:0000256" key="2">
    <source>
        <dbReference type="ARBA" id="ARBA00007089"/>
    </source>
</evidence>
<dbReference type="RefSeq" id="XP_007513679.1">
    <property type="nucleotide sequence ID" value="XM_007513617.1"/>
</dbReference>
<feature type="domain" description="RNA 3'-terminal phosphate cyclase insert" evidence="7">
    <location>
        <begin position="191"/>
        <end position="327"/>
    </location>
</feature>
<dbReference type="InterPro" id="IPR000228">
    <property type="entry name" value="RNA3'_term_phos_cyc"/>
</dbReference>
<evidence type="ECO:0000313" key="8">
    <source>
        <dbReference type="EMBL" id="CCO16204.1"/>
    </source>
</evidence>
<dbReference type="PANTHER" id="PTHR11096:SF1">
    <property type="entry name" value="RNA 3'-TERMINAL PHOSPHATE CYCLASE-LIKE PROTEIN"/>
    <property type="match status" value="1"/>
</dbReference>
<dbReference type="STRING" id="41875.K8EDZ5"/>
<evidence type="ECO:0000259" key="6">
    <source>
        <dbReference type="Pfam" id="PF01137"/>
    </source>
</evidence>
<dbReference type="InterPro" id="IPR037136">
    <property type="entry name" value="RNA3'_phos_cyclase_dom_sf"/>
</dbReference>
<dbReference type="Pfam" id="PF05189">
    <property type="entry name" value="RTC_insert"/>
    <property type="match status" value="1"/>
</dbReference>
<dbReference type="InterPro" id="IPR013792">
    <property type="entry name" value="RNA3'P_cycl/enolpyr_Trfase_a/b"/>
</dbReference>
<evidence type="ECO:0000313" key="9">
    <source>
        <dbReference type="Proteomes" id="UP000198341"/>
    </source>
</evidence>
<dbReference type="GeneID" id="19016430"/>
<dbReference type="InterPro" id="IPR020719">
    <property type="entry name" value="RNA3'_term_phos_cycl-like_CS"/>
</dbReference>
<dbReference type="Gene3D" id="3.65.10.20">
    <property type="entry name" value="RNA 3'-terminal phosphate cyclase domain"/>
    <property type="match status" value="1"/>
</dbReference>
<keyword evidence="4" id="KW-0539">Nucleus</keyword>
<evidence type="ECO:0008006" key="10">
    <source>
        <dbReference type="Google" id="ProtNLM"/>
    </source>
</evidence>
<dbReference type="KEGG" id="bpg:Bathy04g04040"/>
<dbReference type="AlphaFoldDB" id="K8EDZ5"/>
<dbReference type="GO" id="GO:0000479">
    <property type="term" value="P:endonucleolytic cleavage of tricistronic rRNA transcript (SSU-rRNA, 5.8S rRNA, LSU-rRNA)"/>
    <property type="evidence" value="ECO:0007669"/>
    <property type="project" value="TreeGrafter"/>
</dbReference>
<sequence length="406" mass="44140">MPLNNLGKTDYVRFTGSRNLRHRLVCATLTSRAVRIDDIRAQGTSNPGLRAYEASLLRLLDKITNGSEIIINESGTSLKYKPGVIVGGKRLTHDCGLGRGLGYYVEALCAIGIFGKKPMEITLFGLTNDDEEVSVDTFRTVTLPMLKKRFGCDDGLSLHVAKRGCPPDGGGEVKLSFPIAKELPGGIDWVTEGLVKRVRGVAFTARIPPQMANRLVDGARGVLNNFLPDVYIFTDHHNGKEGGNSPAYGISLVAETTEGCVLGSDCSSASTRKEREKEEDEGRLLLDHRGGTNTKDHEENAEEEDQSQKTPEDYGRECAEALVSEIQRGGVCDSSHQALVLTLLACSPDQICRVRLGQLTPRSIQCLRTIRAFFGVTFNIQPEPESGTVFLSCVGAGMRNVAKRAT</sequence>